<dbReference type="Proteomes" id="UP000192596">
    <property type="component" value="Unassembled WGS sequence"/>
</dbReference>
<evidence type="ECO:0000256" key="3">
    <source>
        <dbReference type="ARBA" id="ARBA00023098"/>
    </source>
</evidence>
<evidence type="ECO:0000313" key="6">
    <source>
        <dbReference type="EMBL" id="OQN95148.1"/>
    </source>
</evidence>
<dbReference type="GO" id="GO:0046486">
    <property type="term" value="P:glycerolipid metabolic process"/>
    <property type="evidence" value="ECO:0007669"/>
    <property type="project" value="UniProtKB-ARBA"/>
</dbReference>
<protein>
    <recommendedName>
        <fullName evidence="5">PNPLA domain-containing protein</fullName>
    </recommendedName>
</protein>
<keyword evidence="3" id="KW-0443">Lipid metabolism</keyword>
<dbReference type="InterPro" id="IPR002641">
    <property type="entry name" value="PNPLA_dom"/>
</dbReference>
<dbReference type="Pfam" id="PF01734">
    <property type="entry name" value="Patatin"/>
    <property type="match status" value="1"/>
</dbReference>
<name>A0A1V8S7H3_9PEZI</name>
<dbReference type="STRING" id="1507870.A0A1V8S7H3"/>
<comment type="caution">
    <text evidence="4">Lacks conserved residue(s) required for the propagation of feature annotation.</text>
</comment>
<dbReference type="AlphaFoldDB" id="A0A1V8S7H3"/>
<accession>A0A1V8S7H3</accession>
<organism evidence="6 7">
    <name type="scientific">Cryoendolithus antarcticus</name>
    <dbReference type="NCBI Taxonomy" id="1507870"/>
    <lineage>
        <taxon>Eukaryota</taxon>
        <taxon>Fungi</taxon>
        <taxon>Dikarya</taxon>
        <taxon>Ascomycota</taxon>
        <taxon>Pezizomycotina</taxon>
        <taxon>Dothideomycetes</taxon>
        <taxon>Dothideomycetidae</taxon>
        <taxon>Cladosporiales</taxon>
        <taxon>Cladosporiaceae</taxon>
        <taxon>Cryoendolithus</taxon>
    </lineage>
</organism>
<dbReference type="GO" id="GO:0016020">
    <property type="term" value="C:membrane"/>
    <property type="evidence" value="ECO:0007669"/>
    <property type="project" value="TreeGrafter"/>
</dbReference>
<dbReference type="InParanoid" id="A0A1V8S7H3"/>
<keyword evidence="7" id="KW-1185">Reference proteome</keyword>
<proteinExistence type="predicted"/>
<feature type="non-terminal residue" evidence="6">
    <location>
        <position position="131"/>
    </location>
</feature>
<dbReference type="GO" id="GO:0016042">
    <property type="term" value="P:lipid catabolic process"/>
    <property type="evidence" value="ECO:0007669"/>
    <property type="project" value="UniProtKB-KW"/>
</dbReference>
<dbReference type="SUPFAM" id="SSF52151">
    <property type="entry name" value="FabD/lysophospholipase-like"/>
    <property type="match status" value="1"/>
</dbReference>
<gene>
    <name evidence="6" type="ORF">B0A48_18864</name>
</gene>
<evidence type="ECO:0000256" key="4">
    <source>
        <dbReference type="PROSITE-ProRule" id="PRU01161"/>
    </source>
</evidence>
<evidence type="ECO:0000259" key="5">
    <source>
        <dbReference type="PROSITE" id="PS51635"/>
    </source>
</evidence>
<keyword evidence="1" id="KW-0378">Hydrolase</keyword>
<dbReference type="PANTHER" id="PTHR24185:SF1">
    <property type="entry name" value="CALCIUM-INDEPENDENT PHOSPHOLIPASE A2-GAMMA"/>
    <property type="match status" value="1"/>
</dbReference>
<evidence type="ECO:0000256" key="2">
    <source>
        <dbReference type="ARBA" id="ARBA00022963"/>
    </source>
</evidence>
<feature type="domain" description="PNPLA" evidence="5">
    <location>
        <begin position="1"/>
        <end position="53"/>
    </location>
</feature>
<evidence type="ECO:0000256" key="1">
    <source>
        <dbReference type="ARBA" id="ARBA00022801"/>
    </source>
</evidence>
<dbReference type="GO" id="GO:0019369">
    <property type="term" value="P:arachidonate metabolic process"/>
    <property type="evidence" value="ECO:0007669"/>
    <property type="project" value="TreeGrafter"/>
</dbReference>
<reference evidence="7" key="1">
    <citation type="submission" date="2017-03" db="EMBL/GenBank/DDBJ databases">
        <title>Genomes of endolithic fungi from Antarctica.</title>
        <authorList>
            <person name="Coleine C."/>
            <person name="Masonjones S."/>
            <person name="Stajich J.E."/>
        </authorList>
    </citation>
    <scope>NUCLEOTIDE SEQUENCE [LARGE SCALE GENOMIC DNA]</scope>
    <source>
        <strain evidence="7">CCFEE 5527</strain>
    </source>
</reference>
<dbReference type="PROSITE" id="PS51635">
    <property type="entry name" value="PNPLA"/>
    <property type="match status" value="1"/>
</dbReference>
<sequence length="131" mass="14591">MESTYRRFEDKICIWQAARCTSAAPGYLTEMQLGSSSFLDGGLLHNNPSAIARREGSYIWDCPADENFVVSIGCGDMNLVSIGTDNMIARVVRMLLYKTYPAKEEEIRVLWGSASDSYVRLDPKLDIDAIG</sequence>
<dbReference type="InterPro" id="IPR016035">
    <property type="entry name" value="Acyl_Trfase/lysoPLipase"/>
</dbReference>
<feature type="short sequence motif" description="DGA/G" evidence="4">
    <location>
        <begin position="40"/>
        <end position="42"/>
    </location>
</feature>
<keyword evidence="2" id="KW-0442">Lipid degradation</keyword>
<dbReference type="EMBL" id="NAJO01000152">
    <property type="protein sequence ID" value="OQN95148.1"/>
    <property type="molecule type" value="Genomic_DNA"/>
</dbReference>
<dbReference type="Gene3D" id="3.40.1090.10">
    <property type="entry name" value="Cytosolic phospholipase A2 catalytic domain"/>
    <property type="match status" value="1"/>
</dbReference>
<evidence type="ECO:0000313" key="7">
    <source>
        <dbReference type="Proteomes" id="UP000192596"/>
    </source>
</evidence>
<dbReference type="GO" id="GO:0047499">
    <property type="term" value="F:calcium-independent phospholipase A2 activity"/>
    <property type="evidence" value="ECO:0007669"/>
    <property type="project" value="TreeGrafter"/>
</dbReference>
<dbReference type="OrthoDB" id="5384553at2759"/>
<comment type="caution">
    <text evidence="6">The sequence shown here is derived from an EMBL/GenBank/DDBJ whole genome shotgun (WGS) entry which is preliminary data.</text>
</comment>
<dbReference type="PANTHER" id="PTHR24185">
    <property type="entry name" value="CALCIUM-INDEPENDENT PHOSPHOLIPASE A2-GAMMA"/>
    <property type="match status" value="1"/>
</dbReference>